<keyword evidence="5" id="KW-0812">Transmembrane</keyword>
<dbReference type="InterPro" id="IPR033900">
    <property type="entry name" value="Gram_neg_porin_domain"/>
</dbReference>
<dbReference type="Pfam" id="PF13609">
    <property type="entry name" value="Porin_4"/>
    <property type="match status" value="1"/>
</dbReference>
<dbReference type="PANTHER" id="PTHR34501:SF9">
    <property type="entry name" value="MAJOR OUTER MEMBRANE PROTEIN P.IA"/>
    <property type="match status" value="1"/>
</dbReference>
<dbReference type="Gene3D" id="2.40.160.10">
    <property type="entry name" value="Porin"/>
    <property type="match status" value="1"/>
</dbReference>
<evidence type="ECO:0000259" key="12">
    <source>
        <dbReference type="Pfam" id="PF13609"/>
    </source>
</evidence>
<keyword evidence="14" id="KW-1185">Reference proteome</keyword>
<evidence type="ECO:0000256" key="10">
    <source>
        <dbReference type="ARBA" id="ARBA00023237"/>
    </source>
</evidence>
<gene>
    <name evidence="13" type="ORF">QLQ84_13270</name>
</gene>
<comment type="caution">
    <text evidence="13">The sequence shown here is derived from an EMBL/GenBank/DDBJ whole genome shotgun (WGS) entry which is preliminary data.</text>
</comment>
<keyword evidence="6 11" id="KW-0732">Signal</keyword>
<evidence type="ECO:0000256" key="9">
    <source>
        <dbReference type="ARBA" id="ARBA00023136"/>
    </source>
</evidence>
<reference evidence="13 14" key="1">
    <citation type="submission" date="2023-04" db="EMBL/GenBank/DDBJ databases">
        <title>Halomonas strains isolated from rhizosphere soil.</title>
        <authorList>
            <person name="Xu L."/>
            <person name="Sun J.-Q."/>
        </authorList>
    </citation>
    <scope>NUCLEOTIDE SEQUENCE [LARGE SCALE GENOMIC DNA]</scope>
    <source>
        <strain evidence="13 14">LN1S58</strain>
    </source>
</reference>
<dbReference type="InterPro" id="IPR023614">
    <property type="entry name" value="Porin_dom_sf"/>
</dbReference>
<evidence type="ECO:0000256" key="2">
    <source>
        <dbReference type="ARBA" id="ARBA00011233"/>
    </source>
</evidence>
<feature type="chain" id="PRO_5046508633" evidence="11">
    <location>
        <begin position="23"/>
        <end position="377"/>
    </location>
</feature>
<accession>A0ABT6VPT2</accession>
<evidence type="ECO:0000256" key="1">
    <source>
        <dbReference type="ARBA" id="ARBA00004571"/>
    </source>
</evidence>
<evidence type="ECO:0000256" key="5">
    <source>
        <dbReference type="ARBA" id="ARBA00022692"/>
    </source>
</evidence>
<evidence type="ECO:0000256" key="11">
    <source>
        <dbReference type="SAM" id="SignalP"/>
    </source>
</evidence>
<evidence type="ECO:0000313" key="13">
    <source>
        <dbReference type="EMBL" id="MDI5934761.1"/>
    </source>
</evidence>
<proteinExistence type="predicted"/>
<name>A0ABT6VPT2_9GAMM</name>
<dbReference type="SUPFAM" id="SSF56935">
    <property type="entry name" value="Porins"/>
    <property type="match status" value="1"/>
</dbReference>
<comment type="subcellular location">
    <subcellularLocation>
        <location evidence="1">Cell outer membrane</location>
        <topology evidence="1">Multi-pass membrane protein</topology>
    </subcellularLocation>
</comment>
<dbReference type="InterPro" id="IPR050298">
    <property type="entry name" value="Gram-neg_bact_OMP"/>
</dbReference>
<evidence type="ECO:0000256" key="6">
    <source>
        <dbReference type="ARBA" id="ARBA00022729"/>
    </source>
</evidence>
<organism evidence="13 14">
    <name type="scientific">Halomonas kalidii</name>
    <dbReference type="NCBI Taxonomy" id="3043293"/>
    <lineage>
        <taxon>Bacteria</taxon>
        <taxon>Pseudomonadati</taxon>
        <taxon>Pseudomonadota</taxon>
        <taxon>Gammaproteobacteria</taxon>
        <taxon>Oceanospirillales</taxon>
        <taxon>Halomonadaceae</taxon>
        <taxon>Halomonas</taxon>
    </lineage>
</organism>
<evidence type="ECO:0000256" key="4">
    <source>
        <dbReference type="ARBA" id="ARBA00022452"/>
    </source>
</evidence>
<protein>
    <submittedName>
        <fullName evidence="13">Porin</fullName>
    </submittedName>
</protein>
<keyword evidence="8" id="KW-0626">Porin</keyword>
<dbReference type="EMBL" id="JASCQO010000038">
    <property type="protein sequence ID" value="MDI5934761.1"/>
    <property type="molecule type" value="Genomic_DNA"/>
</dbReference>
<sequence length="377" mass="40812">MKKTLLATAIAGALGASAAAQAATVYDQDGTKVDLYGRIAMGISGGGPEEQDGEAKSTGTEFKDVYSRLRLSGSHQLTTDLSAFASVEWRFRGDERDQSDGFREVRHSFLGLRSDQFGTIQAGSFDSFYNTFVAAPFDVYLDRGLELSKGQGGDLQARGDSLGYFTPDLSGFQAFIMTKHYTGNGQVAGSDGSNSSELNTQGGVKYEWGGLRLAAGFAQDRDDRALGGDGGTRHNYTGRDRRGADENIYGATASYAFNDNFSARLGYETQDTNDGAIDAGGDVEQYSGYDTWGLGASYSLGQWAFHADVYRVDLDNAEDERIAWAAGAYYKVSSNFDVFGELHRADQGDITVSTEDGVEVDENDDSVYWLVGARYHF</sequence>
<keyword evidence="9" id="KW-0472">Membrane</keyword>
<dbReference type="RefSeq" id="WP_282722233.1">
    <property type="nucleotide sequence ID" value="NZ_JASCQO010000038.1"/>
</dbReference>
<evidence type="ECO:0000256" key="8">
    <source>
        <dbReference type="ARBA" id="ARBA00023114"/>
    </source>
</evidence>
<keyword evidence="3" id="KW-0813">Transport</keyword>
<dbReference type="CDD" id="cd00342">
    <property type="entry name" value="gram_neg_porins"/>
    <property type="match status" value="1"/>
</dbReference>
<evidence type="ECO:0000256" key="3">
    <source>
        <dbReference type="ARBA" id="ARBA00022448"/>
    </source>
</evidence>
<keyword evidence="10" id="KW-0998">Cell outer membrane</keyword>
<keyword evidence="7" id="KW-0406">Ion transport</keyword>
<evidence type="ECO:0000256" key="7">
    <source>
        <dbReference type="ARBA" id="ARBA00023065"/>
    </source>
</evidence>
<dbReference type="Proteomes" id="UP001244242">
    <property type="component" value="Unassembled WGS sequence"/>
</dbReference>
<feature type="signal peptide" evidence="11">
    <location>
        <begin position="1"/>
        <end position="22"/>
    </location>
</feature>
<evidence type="ECO:0000313" key="14">
    <source>
        <dbReference type="Proteomes" id="UP001244242"/>
    </source>
</evidence>
<comment type="subunit">
    <text evidence="2">Homotrimer.</text>
</comment>
<keyword evidence="4" id="KW-1134">Transmembrane beta strand</keyword>
<feature type="domain" description="Porin" evidence="12">
    <location>
        <begin position="8"/>
        <end position="347"/>
    </location>
</feature>
<dbReference type="PANTHER" id="PTHR34501">
    <property type="entry name" value="PROTEIN YDDL-RELATED"/>
    <property type="match status" value="1"/>
</dbReference>